<keyword evidence="3" id="KW-1185">Reference proteome</keyword>
<reference evidence="2 3" key="1">
    <citation type="submission" date="2017-08" db="EMBL/GenBank/DDBJ databases">
        <title>Virgibacillus indicus sp. nov. and Virgibacillus profoundi sp. nov, two moderately halophilic bacteria isolated from marine sediment by using the Microfluidic Streak Plate.</title>
        <authorList>
            <person name="Xu B."/>
            <person name="Hu B."/>
            <person name="Wang J."/>
            <person name="Zhu Y."/>
            <person name="Huang L."/>
            <person name="Du W."/>
            <person name="Huang Y."/>
        </authorList>
    </citation>
    <scope>NUCLEOTIDE SEQUENCE [LARGE SCALE GENOMIC DNA]</scope>
    <source>
        <strain evidence="2 3">IO3-P2-C2</strain>
    </source>
</reference>
<dbReference type="RefSeq" id="WP_094884802.1">
    <property type="nucleotide sequence ID" value="NZ_NPMS01000002.1"/>
</dbReference>
<evidence type="ECO:0000256" key="1">
    <source>
        <dbReference type="SAM" id="SignalP"/>
    </source>
</evidence>
<evidence type="ECO:0000313" key="3">
    <source>
        <dbReference type="Proteomes" id="UP000216498"/>
    </source>
</evidence>
<gene>
    <name evidence="2" type="ORF">CIL03_06470</name>
</gene>
<keyword evidence="1" id="KW-0732">Signal</keyword>
<proteinExistence type="predicted"/>
<protein>
    <submittedName>
        <fullName evidence="2">Uncharacterized protein</fullName>
    </submittedName>
</protein>
<evidence type="ECO:0000313" key="2">
    <source>
        <dbReference type="EMBL" id="OZU89355.1"/>
    </source>
</evidence>
<dbReference type="Proteomes" id="UP000216498">
    <property type="component" value="Unassembled WGS sequence"/>
</dbReference>
<organism evidence="2 3">
    <name type="scientific">Virgibacillus indicus</name>
    <dbReference type="NCBI Taxonomy" id="2024554"/>
    <lineage>
        <taxon>Bacteria</taxon>
        <taxon>Bacillati</taxon>
        <taxon>Bacillota</taxon>
        <taxon>Bacilli</taxon>
        <taxon>Bacillales</taxon>
        <taxon>Bacillaceae</taxon>
        <taxon>Virgibacillus</taxon>
    </lineage>
</organism>
<dbReference type="AlphaFoldDB" id="A0A265NC39"/>
<dbReference type="EMBL" id="NPMS01000002">
    <property type="protein sequence ID" value="OZU89355.1"/>
    <property type="molecule type" value="Genomic_DNA"/>
</dbReference>
<comment type="caution">
    <text evidence="2">The sequence shown here is derived from an EMBL/GenBank/DDBJ whole genome shotgun (WGS) entry which is preliminary data.</text>
</comment>
<name>A0A265NC39_9BACI</name>
<dbReference type="OrthoDB" id="2918945at2"/>
<accession>A0A265NC39</accession>
<sequence>MRKPAILLLSVLLFMSMAITVSAETVFEDKNAIYDYSRTPEVSTTLGKGSEGKNSLNATKTATSNTNARVWVSSKPYSLSTSKSTIKEDYIYTRARVFDKNGRTLSSKTDSQKKTNIVSATAYHPSLLWTKGDYGLGNHQYRTSGYKDVYHQTKDFFKLVG</sequence>
<feature type="chain" id="PRO_5012492604" evidence="1">
    <location>
        <begin position="24"/>
        <end position="161"/>
    </location>
</feature>
<feature type="signal peptide" evidence="1">
    <location>
        <begin position="1"/>
        <end position="23"/>
    </location>
</feature>